<gene>
    <name evidence="1" type="ORF">GWK47_049312</name>
</gene>
<accession>A0A8J5CUA8</accession>
<proteinExistence type="predicted"/>
<evidence type="ECO:0000313" key="2">
    <source>
        <dbReference type="Proteomes" id="UP000770661"/>
    </source>
</evidence>
<keyword evidence="2" id="KW-1185">Reference proteome</keyword>
<organism evidence="1 2">
    <name type="scientific">Chionoecetes opilio</name>
    <name type="common">Atlantic snow crab</name>
    <name type="synonym">Cancer opilio</name>
    <dbReference type="NCBI Taxonomy" id="41210"/>
    <lineage>
        <taxon>Eukaryota</taxon>
        <taxon>Metazoa</taxon>
        <taxon>Ecdysozoa</taxon>
        <taxon>Arthropoda</taxon>
        <taxon>Crustacea</taxon>
        <taxon>Multicrustacea</taxon>
        <taxon>Malacostraca</taxon>
        <taxon>Eumalacostraca</taxon>
        <taxon>Eucarida</taxon>
        <taxon>Decapoda</taxon>
        <taxon>Pleocyemata</taxon>
        <taxon>Brachyura</taxon>
        <taxon>Eubrachyura</taxon>
        <taxon>Majoidea</taxon>
        <taxon>Majidae</taxon>
        <taxon>Chionoecetes</taxon>
    </lineage>
</organism>
<dbReference type="AlphaFoldDB" id="A0A8J5CUA8"/>
<dbReference type="OrthoDB" id="6380626at2759"/>
<comment type="caution">
    <text evidence="1">The sequence shown here is derived from an EMBL/GenBank/DDBJ whole genome shotgun (WGS) entry which is preliminary data.</text>
</comment>
<dbReference type="Proteomes" id="UP000770661">
    <property type="component" value="Unassembled WGS sequence"/>
</dbReference>
<protein>
    <submittedName>
        <fullName evidence="1">Uncharacterized protein</fullName>
    </submittedName>
</protein>
<sequence length="339" mass="38615">MSSKPASALPLVLKLESSNDSVIDGPSWIPRRETVETSKDLVEFFATNDTASKLKDDALALLKKALMSKNHPREDYEELLRLSYLFPRGEGSAKPFRRPGALHQARWMAKAIYCLKLQMLKYQLSLTGREKAGMERVALFVALVYCKQWHEAPISVKAPLNDVLFLEILKTYPDQTVAKAAEQALRRHLWYVSEENAGLAFFDSRIDVEKKQMVKALDKLASKKELKRLEGNKMTMSSSLSSFVTSKTRSFFQKLNADEGFLAKDPALWEEDDRFKDARKRALGLRVVNNAAERGIALVQRYLGSTKSAAQEKYLLQLVHHHRKLVGREKKKDLQKKAF</sequence>
<reference evidence="1" key="1">
    <citation type="submission" date="2020-07" db="EMBL/GenBank/DDBJ databases">
        <title>The High-quality genome of the commercially important snow crab, Chionoecetes opilio.</title>
        <authorList>
            <person name="Jeong J.-H."/>
            <person name="Ryu S."/>
        </authorList>
    </citation>
    <scope>NUCLEOTIDE SEQUENCE</scope>
    <source>
        <strain evidence="1">MADBK_172401_WGS</strain>
        <tissue evidence="1">Digestive gland</tissue>
    </source>
</reference>
<dbReference type="PANTHER" id="PTHR46113:SF1">
    <property type="entry name" value="PEPTIDASE M17 LEUCYL AMINOPEPTIDASE N-TERMINAL DOMAIN-CONTAINING PROTEIN"/>
    <property type="match status" value="1"/>
</dbReference>
<evidence type="ECO:0000313" key="1">
    <source>
        <dbReference type="EMBL" id="KAG0720032.1"/>
    </source>
</evidence>
<dbReference type="PANTHER" id="PTHR46113">
    <property type="entry name" value="SNAC DOMAIN-CONTAINING PROTEIN"/>
    <property type="match status" value="1"/>
</dbReference>
<dbReference type="EMBL" id="JACEEZ010013555">
    <property type="protein sequence ID" value="KAG0720032.1"/>
    <property type="molecule type" value="Genomic_DNA"/>
</dbReference>
<name>A0A8J5CUA8_CHIOP</name>